<name>A0ABS4IPM2_9BACL</name>
<dbReference type="GO" id="GO:0004557">
    <property type="term" value="F:alpha-galactosidase activity"/>
    <property type="evidence" value="ECO:0007669"/>
    <property type="project" value="UniProtKB-EC"/>
</dbReference>
<keyword evidence="12" id="KW-1185">Reference proteome</keyword>
<dbReference type="InterPro" id="IPR022616">
    <property type="entry name" value="Glyco_hydro_4_C"/>
</dbReference>
<evidence type="ECO:0000256" key="1">
    <source>
        <dbReference type="ARBA" id="ARBA00001936"/>
    </source>
</evidence>
<dbReference type="Proteomes" id="UP001519287">
    <property type="component" value="Unassembled WGS sequence"/>
</dbReference>
<dbReference type="Pfam" id="PF02056">
    <property type="entry name" value="Glyco_hydro_4"/>
    <property type="match status" value="1"/>
</dbReference>
<dbReference type="EC" id="3.2.1.22" evidence="11"/>
<comment type="cofactor">
    <cofactor evidence="1">
        <name>Mn(2+)</name>
        <dbReference type="ChEBI" id="CHEBI:29035"/>
    </cofactor>
</comment>
<evidence type="ECO:0000259" key="10">
    <source>
        <dbReference type="Pfam" id="PF11975"/>
    </source>
</evidence>
<accession>A0ABS4IPM2</accession>
<dbReference type="PANTHER" id="PTHR32092">
    <property type="entry name" value="6-PHOSPHO-BETA-GLUCOSIDASE-RELATED"/>
    <property type="match status" value="1"/>
</dbReference>
<keyword evidence="3" id="KW-0479">Metal-binding</keyword>
<proteinExistence type="inferred from homology"/>
<evidence type="ECO:0000256" key="5">
    <source>
        <dbReference type="ARBA" id="ARBA00023027"/>
    </source>
</evidence>
<evidence type="ECO:0000256" key="7">
    <source>
        <dbReference type="ARBA" id="ARBA00023277"/>
    </source>
</evidence>
<evidence type="ECO:0000256" key="3">
    <source>
        <dbReference type="ARBA" id="ARBA00022723"/>
    </source>
</evidence>
<keyword evidence="6" id="KW-0464">Manganese</keyword>
<keyword evidence="4 9" id="KW-0378">Hydrolase</keyword>
<keyword evidence="5 9" id="KW-0520">NAD</keyword>
<dbReference type="InterPro" id="IPR053715">
    <property type="entry name" value="GH4_Enzyme_sf"/>
</dbReference>
<dbReference type="Pfam" id="PF11975">
    <property type="entry name" value="Glyco_hydro_4C"/>
    <property type="match status" value="1"/>
</dbReference>
<feature type="domain" description="Glycosyl hydrolase family 4 C-terminal" evidence="10">
    <location>
        <begin position="193"/>
        <end position="411"/>
    </location>
</feature>
<evidence type="ECO:0000313" key="12">
    <source>
        <dbReference type="Proteomes" id="UP001519287"/>
    </source>
</evidence>
<dbReference type="CDD" id="cd05297">
    <property type="entry name" value="GH4_alpha_glucosidase_galactosidase"/>
    <property type="match status" value="1"/>
</dbReference>
<sequence length="470" mass="53175">MLKIAMIGAGSIGFTRRLLMDILAVEAFRDTEFRFMDINQENLDMVTNLCRMMIEKNGLPATILPTTNQREAVKDADYVLCTARVGGLEAYRYDVEIPLKYGVDQCIGDTLGPGGIFFGLRTIPVLLELAKDMRELAPGALLLNYCNPMAINTWALRRAGGIPVIGLCHGVQHSQQQLADVLGLPEDEVDFICAGINHQTWFIQVSHKGQDMLPYLLDGFEKHPHLSKSEPCRIDVLRRFGYYSTESNGHLSEYLPWYRKNPLEIDKWIYHDEWIGGRTSAYLEYCLERNEIYKEQYPQWMNGELEFITLGERSEEHGSYIIEALETGKVYRGHFNIENRENITNLPNGATVELPCYVDRSGIHPTTVGKLPLACAATCKVSINVQEMTVEAALTGNRELLKQAVLHDPLTAAVCSTEQVWQMVDEMLEALSPWLPQFNGENKTWDDIPQPNNGDLRFIKANGGLFRLKQ</sequence>
<keyword evidence="7" id="KW-0119">Carbohydrate metabolism</keyword>
<dbReference type="RefSeq" id="WP_209970351.1">
    <property type="nucleotide sequence ID" value="NZ_JAGGLB010000003.1"/>
</dbReference>
<dbReference type="PRINTS" id="PR00732">
    <property type="entry name" value="GLHYDRLASE4"/>
</dbReference>
<evidence type="ECO:0000256" key="2">
    <source>
        <dbReference type="ARBA" id="ARBA00010141"/>
    </source>
</evidence>
<protein>
    <submittedName>
        <fullName evidence="11">Alpha-galactosidase</fullName>
        <ecNumber evidence="11">3.2.1.22</ecNumber>
    </submittedName>
</protein>
<dbReference type="NCBIfam" id="NF011657">
    <property type="entry name" value="PRK15076.1"/>
    <property type="match status" value="1"/>
</dbReference>
<organism evidence="11 12">
    <name type="scientific">Paenibacillus eucommiae</name>
    <dbReference type="NCBI Taxonomy" id="1355755"/>
    <lineage>
        <taxon>Bacteria</taxon>
        <taxon>Bacillati</taxon>
        <taxon>Bacillota</taxon>
        <taxon>Bacilli</taxon>
        <taxon>Bacillales</taxon>
        <taxon>Paenibacillaceae</taxon>
        <taxon>Paenibacillus</taxon>
    </lineage>
</organism>
<comment type="similarity">
    <text evidence="2 9">Belongs to the glycosyl hydrolase 4 family.</text>
</comment>
<dbReference type="PANTHER" id="PTHR32092:SF6">
    <property type="entry name" value="ALPHA-GALACTOSIDASE"/>
    <property type="match status" value="1"/>
</dbReference>
<keyword evidence="8 9" id="KW-0326">Glycosidase</keyword>
<dbReference type="SUPFAM" id="SSF56327">
    <property type="entry name" value="LDH C-terminal domain-like"/>
    <property type="match status" value="1"/>
</dbReference>
<evidence type="ECO:0000256" key="6">
    <source>
        <dbReference type="ARBA" id="ARBA00023211"/>
    </source>
</evidence>
<evidence type="ECO:0000256" key="8">
    <source>
        <dbReference type="ARBA" id="ARBA00023295"/>
    </source>
</evidence>
<dbReference type="InterPro" id="IPR001088">
    <property type="entry name" value="Glyco_hydro_4"/>
</dbReference>
<evidence type="ECO:0000256" key="9">
    <source>
        <dbReference type="RuleBase" id="RU361152"/>
    </source>
</evidence>
<dbReference type="InterPro" id="IPR015955">
    <property type="entry name" value="Lactate_DH/Glyco_Ohase_4_C"/>
</dbReference>
<evidence type="ECO:0000313" key="11">
    <source>
        <dbReference type="EMBL" id="MBP1989505.1"/>
    </source>
</evidence>
<dbReference type="EMBL" id="JAGGLB010000003">
    <property type="protein sequence ID" value="MBP1989505.1"/>
    <property type="molecule type" value="Genomic_DNA"/>
</dbReference>
<comment type="cofactor">
    <cofactor evidence="9">
        <name>NAD(+)</name>
        <dbReference type="ChEBI" id="CHEBI:57540"/>
    </cofactor>
    <text evidence="9">Binds 1 NAD(+) per subunit.</text>
</comment>
<reference evidence="11 12" key="1">
    <citation type="submission" date="2021-03" db="EMBL/GenBank/DDBJ databases">
        <title>Genomic Encyclopedia of Type Strains, Phase IV (KMG-IV): sequencing the most valuable type-strain genomes for metagenomic binning, comparative biology and taxonomic classification.</title>
        <authorList>
            <person name="Goeker M."/>
        </authorList>
    </citation>
    <scope>NUCLEOTIDE SEQUENCE [LARGE SCALE GENOMIC DNA]</scope>
    <source>
        <strain evidence="11 12">DSM 26048</strain>
    </source>
</reference>
<dbReference type="InterPro" id="IPR036291">
    <property type="entry name" value="NAD(P)-bd_dom_sf"/>
</dbReference>
<gene>
    <name evidence="11" type="ORF">J2Z66_001103</name>
</gene>
<dbReference type="SUPFAM" id="SSF51735">
    <property type="entry name" value="NAD(P)-binding Rossmann-fold domains"/>
    <property type="match status" value="1"/>
</dbReference>
<evidence type="ECO:0000256" key="4">
    <source>
        <dbReference type="ARBA" id="ARBA00022801"/>
    </source>
</evidence>
<dbReference type="Gene3D" id="3.90.1820.10">
    <property type="entry name" value="AglA-like glucosidase"/>
    <property type="match status" value="1"/>
</dbReference>
<comment type="caution">
    <text evidence="11">The sequence shown here is derived from an EMBL/GenBank/DDBJ whole genome shotgun (WGS) entry which is preliminary data.</text>
</comment>